<name>Q95RA4_DROME</name>
<evidence type="ECO:0000313" key="1">
    <source>
        <dbReference type="EMBL" id="AAL29076.1"/>
    </source>
</evidence>
<dbReference type="AlphaFoldDB" id="Q95RA4"/>
<protein>
    <submittedName>
        <fullName evidence="1">LD48030p</fullName>
    </submittedName>
</protein>
<reference evidence="1" key="1">
    <citation type="submission" date="2001-10" db="EMBL/GenBank/DDBJ databases">
        <authorList>
            <person name="Stapleton M."/>
            <person name="Brokstein P."/>
            <person name="Hong L."/>
            <person name="Agbayani A."/>
            <person name="Carlson J."/>
            <person name="Champe M."/>
            <person name="Chavez C."/>
            <person name="Dorsett V."/>
            <person name="Farfan D."/>
            <person name="Frise E."/>
            <person name="George R."/>
            <person name="Gonzalez M."/>
            <person name="Guarin H."/>
            <person name="Li P."/>
            <person name="Liao G."/>
            <person name="Miranda A."/>
            <person name="Mungall C.J."/>
            <person name="Nunoo J."/>
            <person name="Pacleb J."/>
            <person name="Paragas V."/>
            <person name="Park S."/>
            <person name="Phouanenavong S."/>
            <person name="Wan K."/>
            <person name="Yu C."/>
            <person name="Lewis S.E."/>
            <person name="Rubin G.M."/>
            <person name="Celniker S."/>
        </authorList>
    </citation>
    <scope>NUCLEOTIDE SEQUENCE</scope>
    <source>
        <strain evidence="1">Berkeley</strain>
    </source>
</reference>
<sequence length="40" mass="4761">MFVLFCFSFSHSNRILFGSLIRQTEHAEQLKRTKCPIQFV</sequence>
<accession>Q95RA4</accession>
<organism evidence="1">
    <name type="scientific">Drosophila melanogaster</name>
    <name type="common">Fruit fly</name>
    <dbReference type="NCBI Taxonomy" id="7227"/>
    <lineage>
        <taxon>Eukaryota</taxon>
        <taxon>Metazoa</taxon>
        <taxon>Ecdysozoa</taxon>
        <taxon>Arthropoda</taxon>
        <taxon>Hexapoda</taxon>
        <taxon>Insecta</taxon>
        <taxon>Pterygota</taxon>
        <taxon>Neoptera</taxon>
        <taxon>Endopterygota</taxon>
        <taxon>Diptera</taxon>
        <taxon>Brachycera</taxon>
        <taxon>Muscomorpha</taxon>
        <taxon>Ephydroidea</taxon>
        <taxon>Drosophilidae</taxon>
        <taxon>Drosophila</taxon>
        <taxon>Sophophora</taxon>
    </lineage>
</organism>
<proteinExistence type="evidence at transcript level"/>
<dbReference type="EMBL" id="AY061528">
    <property type="protein sequence ID" value="AAL29076.1"/>
    <property type="molecule type" value="mRNA"/>
</dbReference>